<evidence type="ECO:0000313" key="2">
    <source>
        <dbReference type="Proteomes" id="UP000596742"/>
    </source>
</evidence>
<protein>
    <submittedName>
        <fullName evidence="1">Uncharacterized protein</fullName>
    </submittedName>
</protein>
<proteinExistence type="predicted"/>
<evidence type="ECO:0000313" key="1">
    <source>
        <dbReference type="EMBL" id="VDI83203.1"/>
    </source>
</evidence>
<organism evidence="1 2">
    <name type="scientific">Mytilus galloprovincialis</name>
    <name type="common">Mediterranean mussel</name>
    <dbReference type="NCBI Taxonomy" id="29158"/>
    <lineage>
        <taxon>Eukaryota</taxon>
        <taxon>Metazoa</taxon>
        <taxon>Spiralia</taxon>
        <taxon>Lophotrochozoa</taxon>
        <taxon>Mollusca</taxon>
        <taxon>Bivalvia</taxon>
        <taxon>Autobranchia</taxon>
        <taxon>Pteriomorphia</taxon>
        <taxon>Mytilida</taxon>
        <taxon>Mytiloidea</taxon>
        <taxon>Mytilidae</taxon>
        <taxon>Mytilinae</taxon>
        <taxon>Mytilus</taxon>
    </lineage>
</organism>
<reference evidence="1" key="1">
    <citation type="submission" date="2018-11" db="EMBL/GenBank/DDBJ databases">
        <authorList>
            <person name="Alioto T."/>
            <person name="Alioto T."/>
        </authorList>
    </citation>
    <scope>NUCLEOTIDE SEQUENCE</scope>
</reference>
<dbReference type="Proteomes" id="UP000596742">
    <property type="component" value="Unassembled WGS sequence"/>
</dbReference>
<gene>
    <name evidence="1" type="ORF">MGAL_10B006438</name>
</gene>
<keyword evidence="2" id="KW-1185">Reference proteome</keyword>
<dbReference type="AlphaFoldDB" id="A0A8B6HQF0"/>
<dbReference type="EMBL" id="UYJE01010439">
    <property type="protein sequence ID" value="VDI83203.1"/>
    <property type="molecule type" value="Genomic_DNA"/>
</dbReference>
<sequence length="103" mass="12094">MEKIDNTEIEIIEDELNTEETTECLHSLDQAFKKSKSERVKCSLKSKSKVHEIMCVKYMTLDLAYDEYIGKIPKEFQLNFTTNIWPSRHSSIQSSIRKLDYLS</sequence>
<comment type="caution">
    <text evidence="1">The sequence shown here is derived from an EMBL/GenBank/DDBJ whole genome shotgun (WGS) entry which is preliminary data.</text>
</comment>
<name>A0A8B6HQF0_MYTGA</name>
<accession>A0A8B6HQF0</accession>